<comment type="caution">
    <text evidence="1">The sequence shown here is derived from an EMBL/GenBank/DDBJ whole genome shotgun (WGS) entry which is preliminary data.</text>
</comment>
<accession>A0A834UW22</accession>
<sequence length="298" mass="31187">MTLGLQSPRLRDTGAPVLDPSVQPSAQAALLRHCLGGHILHLSPGILATAHLAPVLTWGPQVDPSTLSGPGPVPGIDAGGAVFLWGRWLWCYCLGSHTVSGGHQGHIPGPTSFSTDGSCPYGGLGWLGAPSRSLLRLSPTCAPLPPLLLPAGSDSLWSSASLYTPGPHLLNARTPFPKFQQRPCLDIVQFYRAQCRSLQVKIQAPQAQVIGPLGIIQSCAGPSACLRPSVLCLLVRWLLVQLWVSTVPSATVSVPQALQALSLTDTVTRITSHPRGLPAPGARGQPVMRGTGISVPVT</sequence>
<evidence type="ECO:0000313" key="1">
    <source>
        <dbReference type="EMBL" id="KAF7472245.1"/>
    </source>
</evidence>
<name>A0A834UW22_MARMO</name>
<protein>
    <submittedName>
        <fullName evidence="1">Uncharacterized protein</fullName>
    </submittedName>
</protein>
<evidence type="ECO:0000313" key="2">
    <source>
        <dbReference type="Proteomes" id="UP000662637"/>
    </source>
</evidence>
<dbReference type="Proteomes" id="UP000662637">
    <property type="component" value="Unassembled WGS sequence"/>
</dbReference>
<dbReference type="AlphaFoldDB" id="A0A834UW22"/>
<reference evidence="1" key="1">
    <citation type="submission" date="2020-08" db="EMBL/GenBank/DDBJ databases">
        <authorList>
            <person name="Shumante A."/>
            <person name="Zimin A.V."/>
            <person name="Puiu D."/>
            <person name="Salzberg S.L."/>
        </authorList>
    </citation>
    <scope>NUCLEOTIDE SEQUENCE</scope>
    <source>
        <strain evidence="1">WC2-LM</strain>
        <tissue evidence="1">Liver</tissue>
    </source>
</reference>
<proteinExistence type="predicted"/>
<dbReference type="EMBL" id="WJEC01006531">
    <property type="protein sequence ID" value="KAF7472245.1"/>
    <property type="molecule type" value="Genomic_DNA"/>
</dbReference>
<gene>
    <name evidence="1" type="ORF">GHT09_016732</name>
</gene>
<organism evidence="1 2">
    <name type="scientific">Marmota monax</name>
    <name type="common">Woodchuck</name>
    <dbReference type="NCBI Taxonomy" id="9995"/>
    <lineage>
        <taxon>Eukaryota</taxon>
        <taxon>Metazoa</taxon>
        <taxon>Chordata</taxon>
        <taxon>Craniata</taxon>
        <taxon>Vertebrata</taxon>
        <taxon>Euteleostomi</taxon>
        <taxon>Mammalia</taxon>
        <taxon>Eutheria</taxon>
        <taxon>Euarchontoglires</taxon>
        <taxon>Glires</taxon>
        <taxon>Rodentia</taxon>
        <taxon>Sciuromorpha</taxon>
        <taxon>Sciuridae</taxon>
        <taxon>Xerinae</taxon>
        <taxon>Marmotini</taxon>
        <taxon>Marmota</taxon>
    </lineage>
</organism>